<feature type="compositionally biased region" description="Low complexity" evidence="3">
    <location>
        <begin position="16"/>
        <end position="34"/>
    </location>
</feature>
<name>A0A2H5TVN7_RHIID</name>
<feature type="region of interest" description="Disordered" evidence="3">
    <location>
        <begin position="525"/>
        <end position="591"/>
    </location>
</feature>
<keyword evidence="2" id="KW-0963">Cytoplasm</keyword>
<keyword evidence="4" id="KW-0812">Transmembrane</keyword>
<proteinExistence type="predicted"/>
<feature type="compositionally biased region" description="Low complexity" evidence="3">
    <location>
        <begin position="83"/>
        <end position="92"/>
    </location>
</feature>
<dbReference type="PANTHER" id="PTHR31334:SF1">
    <property type="entry name" value="GUANINE NUCLEOTIDE EXCHANGE PROTEIN SMCR8"/>
    <property type="match status" value="1"/>
</dbReference>
<dbReference type="AlphaFoldDB" id="A0A2H5TVN7"/>
<evidence type="ECO:0000256" key="2">
    <source>
        <dbReference type="ARBA" id="ARBA00022490"/>
    </source>
</evidence>
<evidence type="ECO:0000256" key="4">
    <source>
        <dbReference type="SAM" id="Phobius"/>
    </source>
</evidence>
<gene>
    <name evidence="5" type="ORF">GLOIN_2v1767234</name>
</gene>
<keyword evidence="6" id="KW-1185">Reference proteome</keyword>
<dbReference type="Gene3D" id="2.60.120.920">
    <property type="match status" value="1"/>
</dbReference>
<dbReference type="PANTHER" id="PTHR31334">
    <property type="entry name" value="SMITH-MAGENIS SYNDROME REGION GENE 8 PROTEIN"/>
    <property type="match status" value="1"/>
</dbReference>
<evidence type="ECO:0000256" key="1">
    <source>
        <dbReference type="ARBA" id="ARBA00004496"/>
    </source>
</evidence>
<dbReference type="InterPro" id="IPR043136">
    <property type="entry name" value="B30.2/SPRY_sf"/>
</dbReference>
<dbReference type="PROSITE" id="PS50188">
    <property type="entry name" value="B302_SPRY"/>
    <property type="match status" value="1"/>
</dbReference>
<feature type="transmembrane region" description="Helical" evidence="4">
    <location>
        <begin position="42"/>
        <end position="64"/>
    </location>
</feature>
<dbReference type="SMR" id="A0A2H5TVN7"/>
<feature type="compositionally biased region" description="Low complexity" evidence="3">
    <location>
        <begin position="528"/>
        <end position="546"/>
    </location>
</feature>
<keyword evidence="4" id="KW-1133">Transmembrane helix</keyword>
<dbReference type="SUPFAM" id="SSF49899">
    <property type="entry name" value="Concanavalin A-like lectins/glucanases"/>
    <property type="match status" value="1"/>
</dbReference>
<dbReference type="Pfam" id="PF00622">
    <property type="entry name" value="SPRY"/>
    <property type="match status" value="1"/>
</dbReference>
<comment type="caution">
    <text evidence="5">The sequence shown here is derived from an EMBL/GenBank/DDBJ whole genome shotgun (WGS) entry which is preliminary data.</text>
</comment>
<comment type="subcellular location">
    <subcellularLocation>
        <location evidence="1">Cytoplasm</location>
    </subcellularLocation>
</comment>
<evidence type="ECO:0000256" key="3">
    <source>
        <dbReference type="SAM" id="MobiDB-lite"/>
    </source>
</evidence>
<dbReference type="InterPro" id="IPR003877">
    <property type="entry name" value="SPRY_dom"/>
</dbReference>
<dbReference type="GO" id="GO:0032045">
    <property type="term" value="C:guanyl-nucleotide exchange factor complex"/>
    <property type="evidence" value="ECO:0007669"/>
    <property type="project" value="TreeGrafter"/>
</dbReference>
<organism evidence="5 6">
    <name type="scientific">Rhizophagus irregularis (strain DAOM 181602 / DAOM 197198 / MUCL 43194)</name>
    <name type="common">Arbuscular mycorrhizal fungus</name>
    <name type="synonym">Glomus intraradices</name>
    <dbReference type="NCBI Taxonomy" id="747089"/>
    <lineage>
        <taxon>Eukaryota</taxon>
        <taxon>Fungi</taxon>
        <taxon>Fungi incertae sedis</taxon>
        <taxon>Mucoromycota</taxon>
        <taxon>Glomeromycotina</taxon>
        <taxon>Glomeromycetes</taxon>
        <taxon>Glomerales</taxon>
        <taxon>Glomeraceae</taxon>
        <taxon>Rhizophagus</taxon>
    </lineage>
</organism>
<feature type="compositionally biased region" description="Low complexity" evidence="3">
    <location>
        <begin position="555"/>
        <end position="568"/>
    </location>
</feature>
<reference evidence="5 6" key="2">
    <citation type="journal article" date="2018" name="New Phytol.">
        <title>High intraspecific genome diversity in the model arbuscular mycorrhizal symbiont Rhizophagus irregularis.</title>
        <authorList>
            <person name="Chen E.C.H."/>
            <person name="Morin E."/>
            <person name="Beaudet D."/>
            <person name="Noel J."/>
            <person name="Yildirir G."/>
            <person name="Ndikumana S."/>
            <person name="Charron P."/>
            <person name="St-Onge C."/>
            <person name="Giorgi J."/>
            <person name="Kruger M."/>
            <person name="Marton T."/>
            <person name="Ropars J."/>
            <person name="Grigoriev I.V."/>
            <person name="Hainaut M."/>
            <person name="Henrissat B."/>
            <person name="Roux C."/>
            <person name="Martin F."/>
            <person name="Corradi N."/>
        </authorList>
    </citation>
    <scope>NUCLEOTIDE SEQUENCE [LARGE SCALE GENOMIC DNA]</scope>
    <source>
        <strain evidence="5 6">DAOM 197198</strain>
    </source>
</reference>
<feature type="region of interest" description="Disordered" evidence="3">
    <location>
        <begin position="16"/>
        <end position="35"/>
    </location>
</feature>
<dbReference type="STRING" id="747089.A0A2H5TVN7"/>
<dbReference type="SMART" id="SM00449">
    <property type="entry name" value="SPRY"/>
    <property type="match status" value="1"/>
</dbReference>
<evidence type="ECO:0000313" key="6">
    <source>
        <dbReference type="Proteomes" id="UP000018888"/>
    </source>
</evidence>
<dbReference type="EMBL" id="AUPC02000036">
    <property type="protein sequence ID" value="POG77913.1"/>
    <property type="molecule type" value="Genomic_DNA"/>
</dbReference>
<dbReference type="InterPro" id="IPR013320">
    <property type="entry name" value="ConA-like_dom_sf"/>
</dbReference>
<dbReference type="Proteomes" id="UP000018888">
    <property type="component" value="Unassembled WGS sequence"/>
</dbReference>
<evidence type="ECO:0000313" key="5">
    <source>
        <dbReference type="EMBL" id="POG77913.1"/>
    </source>
</evidence>
<protein>
    <submittedName>
        <fullName evidence="5">Uncharacterized protein</fullName>
    </submittedName>
</protein>
<dbReference type="VEuPathDB" id="FungiDB:RhiirFUN_016015"/>
<dbReference type="InterPro" id="IPR001870">
    <property type="entry name" value="B30.2/SPRY"/>
</dbReference>
<keyword evidence="4" id="KW-0472">Membrane</keyword>
<accession>A0A2H5TVN7</accession>
<feature type="region of interest" description="Disordered" evidence="3">
    <location>
        <begin position="81"/>
        <end position="100"/>
    </location>
</feature>
<dbReference type="GO" id="GO:0005737">
    <property type="term" value="C:cytoplasm"/>
    <property type="evidence" value="ECO:0007669"/>
    <property type="project" value="UniProtKB-SubCell"/>
</dbReference>
<sequence length="636" mass="72672">MSFPQITSSISSITTSLPTPISSSSSTVSSSSPSNNKLVCSISCYITIAIILVLLIVCLILLRLSYIYLHKRRRTSIVDIESNNNNNNNNNNIDDDDYDDNNNNNQILSTTRLNSFEMFDTSDTLIIPQNALIRNRHTISVRTHTNNTSSNNLHYSLLKRAKTTLSNINIIIHNNNNTKLRNDFLKNFLLDKNNNNNNNNNNNIEILVDKFPLPPPLSSNPVDNNNKNDDVDYILDENIKKFNKPWEFAPEVASKEMNTIKVMNGGRIIDINPKSWSSVVKDACVQSNYPFYVPLPRNNNVEGETIKNDEKVDDLTDEKVDDLIDEKIDDVIDKKKIGESISDKIKKQLQKKKRLQQLITRKSSKIEETIEEYKDGEGFNYFEITILEKEDPNTNIVIGVATKPFPCYRLPGHTEYSIGYHSNNGQVYQNSMYNGWEYGPSWNNIHTTIGCGYKPLSGEIYFTFNGFILGTLFTTEVEYDALNEKRYYLFPSIGANGKCKIRVNFGEEKFVYINEEKLLKNIEKSNKSNENNENNESNENNENNESNESHESNESNESNENNESNESNESIKSENESVNGSESESESNYSDDENIIYIKNSVNNDNNPLGKWKDVRLEINEKERVWWNTTTNAIAS</sequence>
<reference evidence="5 6" key="1">
    <citation type="journal article" date="2013" name="Proc. Natl. Acad. Sci. U.S.A.">
        <title>Genome of an arbuscular mycorrhizal fungus provides insight into the oldest plant symbiosis.</title>
        <authorList>
            <person name="Tisserant E."/>
            <person name="Malbreil M."/>
            <person name="Kuo A."/>
            <person name="Kohler A."/>
            <person name="Symeonidi A."/>
            <person name="Balestrini R."/>
            <person name="Charron P."/>
            <person name="Duensing N."/>
            <person name="Frei Dit Frey N."/>
            <person name="Gianinazzi-Pearson V."/>
            <person name="Gilbert L.B."/>
            <person name="Handa Y."/>
            <person name="Herr J.R."/>
            <person name="Hijri M."/>
            <person name="Koul R."/>
            <person name="Kawaguchi M."/>
            <person name="Krajinski F."/>
            <person name="Lammers P.J."/>
            <person name="Masclaux F.G."/>
            <person name="Murat C."/>
            <person name="Morin E."/>
            <person name="Ndikumana S."/>
            <person name="Pagni M."/>
            <person name="Petitpierre D."/>
            <person name="Requena N."/>
            <person name="Rosikiewicz P."/>
            <person name="Riley R."/>
            <person name="Saito K."/>
            <person name="San Clemente H."/>
            <person name="Shapiro H."/>
            <person name="van Tuinen D."/>
            <person name="Becard G."/>
            <person name="Bonfante P."/>
            <person name="Paszkowski U."/>
            <person name="Shachar-Hill Y.Y."/>
            <person name="Tuskan G.A."/>
            <person name="Young P.W."/>
            <person name="Sanders I.R."/>
            <person name="Henrissat B."/>
            <person name="Rensing S.A."/>
            <person name="Grigoriev I.V."/>
            <person name="Corradi N."/>
            <person name="Roux C."/>
            <person name="Martin F."/>
        </authorList>
    </citation>
    <scope>NUCLEOTIDE SEQUENCE [LARGE SCALE GENOMIC DNA]</scope>
    <source>
        <strain evidence="5 6">DAOM 197198</strain>
    </source>
</reference>